<dbReference type="PANTHER" id="PTHR46423">
    <property type="entry name" value="RNA POLYMERASE II-ASSOCIATED PROTEIN 3"/>
    <property type="match status" value="1"/>
</dbReference>
<dbReference type="Gene3D" id="1.25.40.10">
    <property type="entry name" value="Tetratricopeptide repeat domain"/>
    <property type="match status" value="1"/>
</dbReference>
<reference evidence="8" key="1">
    <citation type="journal article" date="2020" name="Fungal Divers.">
        <title>Resolving the Mortierellaceae phylogeny through synthesis of multi-gene phylogenetics and phylogenomics.</title>
        <authorList>
            <person name="Vandepol N."/>
            <person name="Liber J."/>
            <person name="Desiro A."/>
            <person name="Na H."/>
            <person name="Kennedy M."/>
            <person name="Barry K."/>
            <person name="Grigoriev I.V."/>
            <person name="Miller A.N."/>
            <person name="O'Donnell K."/>
            <person name="Stajich J.E."/>
            <person name="Bonito G."/>
        </authorList>
    </citation>
    <scope>NUCLEOTIDE SEQUENCE</scope>
    <source>
        <strain evidence="8">CK1249</strain>
    </source>
</reference>
<feature type="region of interest" description="Disordered" evidence="6">
    <location>
        <begin position="163"/>
        <end position="213"/>
    </location>
</feature>
<dbReference type="SMART" id="SM00028">
    <property type="entry name" value="TPR"/>
    <property type="match status" value="3"/>
</dbReference>
<feature type="region of interest" description="Disordered" evidence="6">
    <location>
        <begin position="1"/>
        <end position="64"/>
    </location>
</feature>
<feature type="non-terminal residue" evidence="8">
    <location>
        <position position="427"/>
    </location>
</feature>
<dbReference type="InterPro" id="IPR019734">
    <property type="entry name" value="TPR_rpt"/>
</dbReference>
<organism evidence="8 9">
    <name type="scientific">Mortierella alpina</name>
    <name type="common">Oleaginous fungus</name>
    <name type="synonym">Mortierella renispora</name>
    <dbReference type="NCBI Taxonomy" id="64518"/>
    <lineage>
        <taxon>Eukaryota</taxon>
        <taxon>Fungi</taxon>
        <taxon>Fungi incertae sedis</taxon>
        <taxon>Mucoromycota</taxon>
        <taxon>Mortierellomycotina</taxon>
        <taxon>Mortierellomycetes</taxon>
        <taxon>Mortierellales</taxon>
        <taxon>Mortierellaceae</taxon>
        <taxon>Mortierella</taxon>
    </lineage>
</organism>
<evidence type="ECO:0000256" key="6">
    <source>
        <dbReference type="SAM" id="MobiDB-lite"/>
    </source>
</evidence>
<protein>
    <recommendedName>
        <fullName evidence="4">RNA polymerase II-associated protein 3</fullName>
    </recommendedName>
</protein>
<dbReference type="EMBL" id="JAAAHY010001899">
    <property type="protein sequence ID" value="KAF9946202.1"/>
    <property type="molecule type" value="Genomic_DNA"/>
</dbReference>
<feature type="repeat" description="TPR" evidence="5">
    <location>
        <begin position="59"/>
        <end position="92"/>
    </location>
</feature>
<dbReference type="Proteomes" id="UP000738359">
    <property type="component" value="Unassembled WGS sequence"/>
</dbReference>
<evidence type="ECO:0000259" key="7">
    <source>
        <dbReference type="Pfam" id="PF13877"/>
    </source>
</evidence>
<gene>
    <name evidence="8" type="ORF">BGZ70_003335</name>
</gene>
<dbReference type="GO" id="GO:0101031">
    <property type="term" value="C:protein folding chaperone complex"/>
    <property type="evidence" value="ECO:0007669"/>
    <property type="project" value="TreeGrafter"/>
</dbReference>
<feature type="compositionally biased region" description="Polar residues" evidence="6">
    <location>
        <begin position="169"/>
        <end position="184"/>
    </location>
</feature>
<keyword evidence="1" id="KW-0677">Repeat</keyword>
<evidence type="ECO:0000256" key="2">
    <source>
        <dbReference type="ARBA" id="ARBA00022803"/>
    </source>
</evidence>
<evidence type="ECO:0000256" key="1">
    <source>
        <dbReference type="ARBA" id="ARBA00022737"/>
    </source>
</evidence>
<keyword evidence="9" id="KW-1185">Reference proteome</keyword>
<feature type="domain" description="RNA-polymerase II-associated protein 3-like C-terminal" evidence="7">
    <location>
        <begin position="300"/>
        <end position="389"/>
    </location>
</feature>
<feature type="compositionally biased region" description="Basic and acidic residues" evidence="6">
    <location>
        <begin position="1"/>
        <end position="10"/>
    </location>
</feature>
<evidence type="ECO:0000256" key="4">
    <source>
        <dbReference type="ARBA" id="ARBA00040133"/>
    </source>
</evidence>
<comment type="caution">
    <text evidence="8">The sequence shown here is derived from an EMBL/GenBank/DDBJ whole genome shotgun (WGS) entry which is preliminary data.</text>
</comment>
<dbReference type="PANTHER" id="PTHR46423:SF1">
    <property type="entry name" value="RNA POLYMERASE II-ASSOCIATED PROTEIN 3"/>
    <property type="match status" value="1"/>
</dbReference>
<dbReference type="InterPro" id="IPR011990">
    <property type="entry name" value="TPR-like_helical_dom_sf"/>
</dbReference>
<feature type="compositionally biased region" description="Low complexity" evidence="6">
    <location>
        <begin position="24"/>
        <end position="53"/>
    </location>
</feature>
<keyword evidence="2 5" id="KW-0802">TPR repeat</keyword>
<dbReference type="PROSITE" id="PS50005">
    <property type="entry name" value="TPR"/>
    <property type="match status" value="1"/>
</dbReference>
<evidence type="ECO:0000256" key="3">
    <source>
        <dbReference type="ARBA" id="ARBA00038275"/>
    </source>
</evidence>
<feature type="compositionally biased region" description="Low complexity" evidence="6">
    <location>
        <begin position="248"/>
        <end position="257"/>
    </location>
</feature>
<evidence type="ECO:0000313" key="8">
    <source>
        <dbReference type="EMBL" id="KAF9946202.1"/>
    </source>
</evidence>
<feature type="compositionally biased region" description="Low complexity" evidence="6">
    <location>
        <begin position="185"/>
        <end position="208"/>
    </location>
</feature>
<feature type="region of interest" description="Disordered" evidence="6">
    <location>
        <begin position="235"/>
        <end position="257"/>
    </location>
</feature>
<evidence type="ECO:0000313" key="9">
    <source>
        <dbReference type="Proteomes" id="UP000738359"/>
    </source>
</evidence>
<dbReference type="SUPFAM" id="SSF48452">
    <property type="entry name" value="TPR-like"/>
    <property type="match status" value="1"/>
</dbReference>
<name>A0A9P6LWA2_MORAP</name>
<feature type="compositionally biased region" description="Polar residues" evidence="6">
    <location>
        <begin position="235"/>
        <end position="247"/>
    </location>
</feature>
<accession>A0A9P6LWA2</accession>
<comment type="similarity">
    <text evidence="3">Belongs to the RPAP3 family.</text>
</comment>
<sequence>ALDAIEKDNGKPLAALDITGSIKTTNPSVSPKSTSSRSATTSSKTTASQSKAPDPVAAANAEKAKGNDHFKKGQYLKAIEHYSTSMTLDPSNPVLPINRAMALLKLERYSEVERDCTLGLTLDSRNVKALWRRGIARRFMGNLGGAVMDLELALKTDPSNKAVKEELSKLQQPDSAAKKSAQSVSESKPTSAVKSSSSPAKSSVESSTPARVTSSMRVAIKEVQNDHDSELFSTVQASTPSPSVTSIPATGPAVASPASSSLAASEATEAAPPVTVAPLVSTAPTVNPQATSVQVQMTTPTTTMEFQRDWKSYSRNKELLYQYIKLIQPEALPSIFKSSFESDYLSSMLAIFQEYYIPREEPQLLYRTLVGLSKIQRFDMTLMFATSADTKNLVSIFQHLSSHLEHCILYSQPELSALASKFKIPGY</sequence>
<proteinExistence type="inferred from homology"/>
<dbReference type="InterPro" id="IPR051966">
    <property type="entry name" value="RPAP3"/>
</dbReference>
<dbReference type="Pfam" id="PF13877">
    <property type="entry name" value="RPAP3_C"/>
    <property type="match status" value="1"/>
</dbReference>
<dbReference type="InterPro" id="IPR025986">
    <property type="entry name" value="RPAP3-like_C"/>
</dbReference>
<dbReference type="AlphaFoldDB" id="A0A9P6LWA2"/>
<dbReference type="OrthoDB" id="629492at2759"/>
<evidence type="ECO:0000256" key="5">
    <source>
        <dbReference type="PROSITE-ProRule" id="PRU00339"/>
    </source>
</evidence>